<evidence type="ECO:0000256" key="2">
    <source>
        <dbReference type="ARBA" id="ARBA00022723"/>
    </source>
</evidence>
<dbReference type="EnsemblPlants" id="HORVU.MOREX.r3.2HG0179890.1">
    <property type="protein sequence ID" value="HORVU.MOREX.r3.2HG0179890.1"/>
    <property type="gene ID" value="HORVU.MOREX.r3.2HG0179890"/>
</dbReference>
<dbReference type="InterPro" id="IPR027806">
    <property type="entry name" value="HARBI1_dom"/>
</dbReference>
<reference evidence="5" key="1">
    <citation type="journal article" date="2012" name="Nature">
        <title>A physical, genetic and functional sequence assembly of the barley genome.</title>
        <authorList>
            <consortium name="The International Barley Genome Sequencing Consortium"/>
            <person name="Mayer K.F."/>
            <person name="Waugh R."/>
            <person name="Brown J.W."/>
            <person name="Schulman A."/>
            <person name="Langridge P."/>
            <person name="Platzer M."/>
            <person name="Fincher G.B."/>
            <person name="Muehlbauer G.J."/>
            <person name="Sato K."/>
            <person name="Close T.J."/>
            <person name="Wise R.P."/>
            <person name="Stein N."/>
        </authorList>
    </citation>
    <scope>NUCLEOTIDE SEQUENCE [LARGE SCALE GENOMIC DNA]</scope>
    <source>
        <strain evidence="5">cv. Morex</strain>
    </source>
</reference>
<comment type="cofactor">
    <cofactor evidence="1">
        <name>a divalent metal cation</name>
        <dbReference type="ChEBI" id="CHEBI:60240"/>
    </cofactor>
</comment>
<accession>A0A8I7B3F7</accession>
<keyword evidence="2" id="KW-0479">Metal-binding</keyword>
<dbReference type="Proteomes" id="UP000011116">
    <property type="component" value="Chromosome 2H"/>
</dbReference>
<dbReference type="GO" id="GO:0046872">
    <property type="term" value="F:metal ion binding"/>
    <property type="evidence" value="ECO:0007669"/>
    <property type="project" value="UniProtKB-KW"/>
</dbReference>
<name>A0A8I7B3F7_HORVV</name>
<feature type="domain" description="DDE Tnp4" evidence="3">
    <location>
        <begin position="2"/>
        <end position="62"/>
    </location>
</feature>
<evidence type="ECO:0000313" key="5">
    <source>
        <dbReference type="Proteomes" id="UP000011116"/>
    </source>
</evidence>
<keyword evidence="5" id="KW-1185">Reference proteome</keyword>
<reference evidence="4" key="2">
    <citation type="submission" date="2020-10" db="EMBL/GenBank/DDBJ databases">
        <authorList>
            <person name="Scholz U."/>
            <person name="Mascher M."/>
            <person name="Fiebig A."/>
        </authorList>
    </citation>
    <scope>NUCLEOTIDE SEQUENCE [LARGE SCALE GENOMIC DNA]</scope>
    <source>
        <strain evidence="4">cv. Morex</strain>
    </source>
</reference>
<reference evidence="4" key="3">
    <citation type="submission" date="2022-01" db="UniProtKB">
        <authorList>
            <consortium name="EnsemblPlants"/>
        </authorList>
    </citation>
    <scope>IDENTIFICATION</scope>
    <source>
        <strain evidence="4">subsp. vulgare</strain>
    </source>
</reference>
<dbReference type="Gramene" id="HORVU.MOREX.r3.2HG0179890.1">
    <property type="protein sequence ID" value="HORVU.MOREX.r3.2HG0179890.1"/>
    <property type="gene ID" value="HORVU.MOREX.r3.2HG0179890"/>
</dbReference>
<dbReference type="Pfam" id="PF13359">
    <property type="entry name" value="DDE_Tnp_4"/>
    <property type="match status" value="1"/>
</dbReference>
<evidence type="ECO:0000256" key="1">
    <source>
        <dbReference type="ARBA" id="ARBA00001968"/>
    </source>
</evidence>
<evidence type="ECO:0000313" key="4">
    <source>
        <dbReference type="EnsemblPlants" id="HORVU.MOREX.r3.2HG0179890.1"/>
    </source>
</evidence>
<proteinExistence type="predicted"/>
<dbReference type="AlphaFoldDB" id="A0A8I7B3F7"/>
<evidence type="ECO:0000259" key="3">
    <source>
        <dbReference type="Pfam" id="PF13359"/>
    </source>
</evidence>
<sequence length="104" mass="11771">MRFTFVVTGWPGCAHDSRVLNHALAHFFSFPVPPKGKYYLVDSGYANRIGHLAPFKGSTYHLPEFRLRRHRPPQGNMSCSTFHIPLFAMSLSVLLECSSRNGAY</sequence>
<protein>
    <recommendedName>
        <fullName evidence="3">DDE Tnp4 domain-containing protein</fullName>
    </recommendedName>
</protein>
<organism evidence="4 5">
    <name type="scientific">Hordeum vulgare subsp. vulgare</name>
    <name type="common">Domesticated barley</name>
    <dbReference type="NCBI Taxonomy" id="112509"/>
    <lineage>
        <taxon>Eukaryota</taxon>
        <taxon>Viridiplantae</taxon>
        <taxon>Streptophyta</taxon>
        <taxon>Embryophyta</taxon>
        <taxon>Tracheophyta</taxon>
        <taxon>Spermatophyta</taxon>
        <taxon>Magnoliopsida</taxon>
        <taxon>Liliopsida</taxon>
        <taxon>Poales</taxon>
        <taxon>Poaceae</taxon>
        <taxon>BOP clade</taxon>
        <taxon>Pooideae</taxon>
        <taxon>Triticodae</taxon>
        <taxon>Triticeae</taxon>
        <taxon>Hordeinae</taxon>
        <taxon>Hordeum</taxon>
    </lineage>
</organism>